<dbReference type="GO" id="GO:0016491">
    <property type="term" value="F:oxidoreductase activity"/>
    <property type="evidence" value="ECO:0007669"/>
    <property type="project" value="UniProtKB-KW"/>
</dbReference>
<evidence type="ECO:0000256" key="2">
    <source>
        <dbReference type="ARBA" id="ARBA00022643"/>
    </source>
</evidence>
<gene>
    <name evidence="5" type="ORF">CUJ83_00500</name>
</gene>
<evidence type="ECO:0000259" key="4">
    <source>
        <dbReference type="Pfam" id="PF00881"/>
    </source>
</evidence>
<comment type="caution">
    <text evidence="5">The sequence shown here is derived from an EMBL/GenBank/DDBJ whole genome shotgun (WGS) entry which is preliminary data.</text>
</comment>
<dbReference type="Pfam" id="PF00881">
    <property type="entry name" value="Nitroreductase"/>
    <property type="match status" value="1"/>
</dbReference>
<keyword evidence="3" id="KW-0560">Oxidoreductase</keyword>
<feature type="domain" description="Nitroreductase" evidence="4">
    <location>
        <begin position="8"/>
        <end position="170"/>
    </location>
</feature>
<reference evidence="5 6" key="1">
    <citation type="submission" date="2017-11" db="EMBL/GenBank/DDBJ databases">
        <title>Isolation and Characterization of Family Methanocellaceae Species from Potential Methane Hydrate Area Offshore Southwestern Taiwan.</title>
        <authorList>
            <person name="Zhang W.-L."/>
            <person name="Chen W.-C."/>
            <person name="Lai M.-C."/>
            <person name="Chen S.-C."/>
        </authorList>
    </citation>
    <scope>NUCLEOTIDE SEQUENCE [LARGE SCALE GENOMIC DNA]</scope>
    <source>
        <strain evidence="5 6">CWC-04</strain>
    </source>
</reference>
<name>A0AAP2R9I6_9EURY</name>
<dbReference type="PANTHER" id="PTHR23026">
    <property type="entry name" value="NADPH NITROREDUCTASE"/>
    <property type="match status" value="1"/>
</dbReference>
<dbReference type="InterPro" id="IPR050627">
    <property type="entry name" value="Nitroreductase/BluB"/>
</dbReference>
<dbReference type="PANTHER" id="PTHR23026:SF90">
    <property type="entry name" value="IODOTYROSINE DEIODINASE 1"/>
    <property type="match status" value="1"/>
</dbReference>
<evidence type="ECO:0000256" key="3">
    <source>
        <dbReference type="ARBA" id="ARBA00023002"/>
    </source>
</evidence>
<evidence type="ECO:0000313" key="5">
    <source>
        <dbReference type="EMBL" id="MCD1293476.1"/>
    </source>
</evidence>
<dbReference type="SUPFAM" id="SSF55469">
    <property type="entry name" value="FMN-dependent nitroreductase-like"/>
    <property type="match status" value="1"/>
</dbReference>
<protein>
    <submittedName>
        <fullName evidence="5">Nitroreductase</fullName>
    </submittedName>
</protein>
<dbReference type="InterPro" id="IPR029479">
    <property type="entry name" value="Nitroreductase"/>
</dbReference>
<dbReference type="EMBL" id="PGCK01000001">
    <property type="protein sequence ID" value="MCD1293476.1"/>
    <property type="molecule type" value="Genomic_DNA"/>
</dbReference>
<keyword evidence="1" id="KW-0285">Flavoprotein</keyword>
<evidence type="ECO:0000256" key="1">
    <source>
        <dbReference type="ARBA" id="ARBA00022630"/>
    </source>
</evidence>
<organism evidence="5 6">
    <name type="scientific">Methanooceanicella nereidis</name>
    <dbReference type="NCBI Taxonomy" id="2052831"/>
    <lineage>
        <taxon>Archaea</taxon>
        <taxon>Methanobacteriati</taxon>
        <taxon>Methanobacteriota</taxon>
        <taxon>Stenosarchaea group</taxon>
        <taxon>Methanomicrobia</taxon>
        <taxon>Methanocellales</taxon>
        <taxon>Methanocellaceae</taxon>
        <taxon>Methanooceanicella</taxon>
    </lineage>
</organism>
<dbReference type="AlphaFoldDB" id="A0AAP2R9I6"/>
<proteinExistence type="predicted"/>
<dbReference type="Gene3D" id="3.40.109.10">
    <property type="entry name" value="NADH Oxidase"/>
    <property type="match status" value="1"/>
</dbReference>
<dbReference type="InterPro" id="IPR000415">
    <property type="entry name" value="Nitroreductase-like"/>
</dbReference>
<evidence type="ECO:0000313" key="6">
    <source>
        <dbReference type="Proteomes" id="UP001320159"/>
    </source>
</evidence>
<sequence>MNDVFLNIYMRRSVREYKERDIPDDIIKGLIKVATYAPSGMNRQPWRFAVIKNKALIKKYSAIAKNRWLENVKAPSLPEEMELARKMKDPGFDIFYNAPVLVLVFADPGSYTPEYDCALAAENMMLAARSLDIGSCWIGLASFLDKDMEVRNELGIAEGYRLIAPLIFGYPVENEKKAPPRKEDVIIKWID</sequence>
<dbReference type="Proteomes" id="UP001320159">
    <property type="component" value="Unassembled WGS sequence"/>
</dbReference>
<accession>A0AAP2R9I6</accession>
<dbReference type="CDD" id="cd02136">
    <property type="entry name" value="PnbA_NfnB-like"/>
    <property type="match status" value="1"/>
</dbReference>
<keyword evidence="2" id="KW-0288">FMN</keyword>
<keyword evidence="6" id="KW-1185">Reference proteome</keyword>